<name>A0ABR4BVH6_9HELO</name>
<evidence type="ECO:0000313" key="1">
    <source>
        <dbReference type="EMBL" id="KAL2061236.1"/>
    </source>
</evidence>
<keyword evidence="2" id="KW-1185">Reference proteome</keyword>
<sequence>MSIPCHPSNPAFCLTYRKFLLRPLSLPNSFILAVLQSSSFTRLQPGYLSSLSLYPVAGQFHAFLRFISLTIPPASSAKRPAISPDCKCAPVILFQEDAHLEQGQALLEIALCTKVIPTKIVLGSFIFETPLYPQTPAVRSRRRGFGGKTLLQTCIPLLPLLPTTGP</sequence>
<evidence type="ECO:0000313" key="2">
    <source>
        <dbReference type="Proteomes" id="UP001595075"/>
    </source>
</evidence>
<dbReference type="EMBL" id="JAZHXI010000019">
    <property type="protein sequence ID" value="KAL2061236.1"/>
    <property type="molecule type" value="Genomic_DNA"/>
</dbReference>
<protein>
    <submittedName>
        <fullName evidence="1">Uncharacterized protein</fullName>
    </submittedName>
</protein>
<accession>A0ABR4BVH6</accession>
<reference evidence="1 2" key="1">
    <citation type="journal article" date="2024" name="Commun. Biol.">
        <title>Comparative genomic analysis of thermophilic fungi reveals convergent evolutionary adaptations and gene losses.</title>
        <authorList>
            <person name="Steindorff A.S."/>
            <person name="Aguilar-Pontes M.V."/>
            <person name="Robinson A.J."/>
            <person name="Andreopoulos B."/>
            <person name="LaButti K."/>
            <person name="Kuo A."/>
            <person name="Mondo S."/>
            <person name="Riley R."/>
            <person name="Otillar R."/>
            <person name="Haridas S."/>
            <person name="Lipzen A."/>
            <person name="Grimwood J."/>
            <person name="Schmutz J."/>
            <person name="Clum A."/>
            <person name="Reid I.D."/>
            <person name="Moisan M.C."/>
            <person name="Butler G."/>
            <person name="Nguyen T.T.M."/>
            <person name="Dewar K."/>
            <person name="Conant G."/>
            <person name="Drula E."/>
            <person name="Henrissat B."/>
            <person name="Hansel C."/>
            <person name="Singer S."/>
            <person name="Hutchinson M.I."/>
            <person name="de Vries R.P."/>
            <person name="Natvig D.O."/>
            <person name="Powell A.J."/>
            <person name="Tsang A."/>
            <person name="Grigoriev I.V."/>
        </authorList>
    </citation>
    <scope>NUCLEOTIDE SEQUENCE [LARGE SCALE GENOMIC DNA]</scope>
    <source>
        <strain evidence="1 2">CBS 494.80</strain>
    </source>
</reference>
<proteinExistence type="predicted"/>
<dbReference type="Proteomes" id="UP001595075">
    <property type="component" value="Unassembled WGS sequence"/>
</dbReference>
<comment type="caution">
    <text evidence="1">The sequence shown here is derived from an EMBL/GenBank/DDBJ whole genome shotgun (WGS) entry which is preliminary data.</text>
</comment>
<gene>
    <name evidence="1" type="ORF">VTL71DRAFT_7509</name>
</gene>
<organism evidence="1 2">
    <name type="scientific">Oculimacula yallundae</name>
    <dbReference type="NCBI Taxonomy" id="86028"/>
    <lineage>
        <taxon>Eukaryota</taxon>
        <taxon>Fungi</taxon>
        <taxon>Dikarya</taxon>
        <taxon>Ascomycota</taxon>
        <taxon>Pezizomycotina</taxon>
        <taxon>Leotiomycetes</taxon>
        <taxon>Helotiales</taxon>
        <taxon>Ploettnerulaceae</taxon>
        <taxon>Oculimacula</taxon>
    </lineage>
</organism>